<reference evidence="1" key="2">
    <citation type="journal article" date="2022" name="New Phytol.">
        <title>Evolutionary transition to the ectomycorrhizal habit in the genomes of a hyperdiverse lineage of mushroom-forming fungi.</title>
        <authorList>
            <person name="Looney B."/>
            <person name="Miyauchi S."/>
            <person name="Morin E."/>
            <person name="Drula E."/>
            <person name="Courty P.E."/>
            <person name="Kohler A."/>
            <person name="Kuo A."/>
            <person name="LaButti K."/>
            <person name="Pangilinan J."/>
            <person name="Lipzen A."/>
            <person name="Riley R."/>
            <person name="Andreopoulos W."/>
            <person name="He G."/>
            <person name="Johnson J."/>
            <person name="Nolan M."/>
            <person name="Tritt A."/>
            <person name="Barry K.W."/>
            <person name="Grigoriev I.V."/>
            <person name="Nagy L.G."/>
            <person name="Hibbett D."/>
            <person name="Henrissat B."/>
            <person name="Matheny P.B."/>
            <person name="Labbe J."/>
            <person name="Martin F.M."/>
        </authorList>
    </citation>
    <scope>NUCLEOTIDE SEQUENCE</scope>
    <source>
        <strain evidence="1">EC-137</strain>
    </source>
</reference>
<organism evidence="1 2">
    <name type="scientific">Vararia minispora EC-137</name>
    <dbReference type="NCBI Taxonomy" id="1314806"/>
    <lineage>
        <taxon>Eukaryota</taxon>
        <taxon>Fungi</taxon>
        <taxon>Dikarya</taxon>
        <taxon>Basidiomycota</taxon>
        <taxon>Agaricomycotina</taxon>
        <taxon>Agaricomycetes</taxon>
        <taxon>Russulales</taxon>
        <taxon>Lachnocladiaceae</taxon>
        <taxon>Vararia</taxon>
    </lineage>
</organism>
<evidence type="ECO:0000313" key="2">
    <source>
        <dbReference type="Proteomes" id="UP000814128"/>
    </source>
</evidence>
<evidence type="ECO:0000313" key="1">
    <source>
        <dbReference type="EMBL" id="KAI0030687.1"/>
    </source>
</evidence>
<gene>
    <name evidence="1" type="ORF">K488DRAFT_87549</name>
</gene>
<reference evidence="1" key="1">
    <citation type="submission" date="2021-02" db="EMBL/GenBank/DDBJ databases">
        <authorList>
            <consortium name="DOE Joint Genome Institute"/>
            <person name="Ahrendt S."/>
            <person name="Looney B.P."/>
            <person name="Miyauchi S."/>
            <person name="Morin E."/>
            <person name="Drula E."/>
            <person name="Courty P.E."/>
            <person name="Chicoki N."/>
            <person name="Fauchery L."/>
            <person name="Kohler A."/>
            <person name="Kuo A."/>
            <person name="Labutti K."/>
            <person name="Pangilinan J."/>
            <person name="Lipzen A."/>
            <person name="Riley R."/>
            <person name="Andreopoulos W."/>
            <person name="He G."/>
            <person name="Johnson J."/>
            <person name="Barry K.W."/>
            <person name="Grigoriev I.V."/>
            <person name="Nagy L."/>
            <person name="Hibbett D."/>
            <person name="Henrissat B."/>
            <person name="Matheny P.B."/>
            <person name="Labbe J."/>
            <person name="Martin F."/>
        </authorList>
    </citation>
    <scope>NUCLEOTIDE SEQUENCE</scope>
    <source>
        <strain evidence="1">EC-137</strain>
    </source>
</reference>
<proteinExistence type="predicted"/>
<sequence length="140" mass="14398">MSSFSPPSAASAASAAVLLSAFLSGALLHSVPTTLNSVPTTLNDAAPLLAGAGRPSLNRRFIIFCSALSTALFVYAALFARWGARGQALYALAALASVAILPLASRREAVGAEGVHMSRVKGALAMIAAVLGMWAILTWW</sequence>
<protein>
    <submittedName>
        <fullName evidence="1">Uncharacterized protein</fullName>
    </submittedName>
</protein>
<comment type="caution">
    <text evidence="1">The sequence shown here is derived from an EMBL/GenBank/DDBJ whole genome shotgun (WGS) entry which is preliminary data.</text>
</comment>
<dbReference type="EMBL" id="MU273610">
    <property type="protein sequence ID" value="KAI0030687.1"/>
    <property type="molecule type" value="Genomic_DNA"/>
</dbReference>
<accession>A0ACB8QG95</accession>
<name>A0ACB8QG95_9AGAM</name>
<dbReference type="Proteomes" id="UP000814128">
    <property type="component" value="Unassembled WGS sequence"/>
</dbReference>
<keyword evidence="2" id="KW-1185">Reference proteome</keyword>